<gene>
    <name evidence="1" type="ORF">GK047_09800</name>
</gene>
<organism evidence="1">
    <name type="scientific">Paenibacillus sp. SYP-B3998</name>
    <dbReference type="NCBI Taxonomy" id="2678564"/>
    <lineage>
        <taxon>Bacteria</taxon>
        <taxon>Bacillati</taxon>
        <taxon>Bacillota</taxon>
        <taxon>Bacilli</taxon>
        <taxon>Bacillales</taxon>
        <taxon>Paenibacillaceae</taxon>
        <taxon>Paenibacillus</taxon>
    </lineage>
</organism>
<name>A0A6G3ZW15_9BACL</name>
<reference evidence="1" key="1">
    <citation type="submission" date="2020-02" db="EMBL/GenBank/DDBJ databases">
        <authorList>
            <person name="Shen X.-R."/>
            <person name="Zhang Y.-X."/>
        </authorList>
    </citation>
    <scope>NUCLEOTIDE SEQUENCE</scope>
    <source>
        <strain evidence="1">SYP-B3998</strain>
    </source>
</reference>
<dbReference type="RefSeq" id="WP_205516622.1">
    <property type="nucleotide sequence ID" value="NZ_JAAIKC010000002.1"/>
</dbReference>
<evidence type="ECO:0000313" key="1">
    <source>
        <dbReference type="EMBL" id="NEW06305.1"/>
    </source>
</evidence>
<dbReference type="EMBL" id="JAAIKC010000002">
    <property type="protein sequence ID" value="NEW06305.1"/>
    <property type="molecule type" value="Genomic_DNA"/>
</dbReference>
<sequence length="116" mass="12383">MRRVEHNDRVGRSQPACIAACEHTPAQVAVPSGEEEMPWLPKHLAALAIWLLLSDKAVRPLFSRIDKINAKSGGSDTRMPIGLACTPAGCGATTTAPQVQIPLSSCLPPVRLLSMC</sequence>
<proteinExistence type="predicted"/>
<comment type="caution">
    <text evidence="1">The sequence shown here is derived from an EMBL/GenBank/DDBJ whole genome shotgun (WGS) entry which is preliminary data.</text>
</comment>
<protein>
    <submittedName>
        <fullName evidence="1">Uncharacterized protein</fullName>
    </submittedName>
</protein>
<accession>A0A6G3ZW15</accession>
<dbReference type="AlphaFoldDB" id="A0A6G3ZW15"/>